<dbReference type="AlphaFoldDB" id="A0A6C0HHB5"/>
<keyword evidence="1" id="KW-1133">Transmembrane helix</keyword>
<proteinExistence type="predicted"/>
<evidence type="ECO:0000256" key="1">
    <source>
        <dbReference type="SAM" id="Phobius"/>
    </source>
</evidence>
<dbReference type="EMBL" id="MN739958">
    <property type="protein sequence ID" value="QHT80021.1"/>
    <property type="molecule type" value="Genomic_DNA"/>
</dbReference>
<reference evidence="2" key="1">
    <citation type="journal article" date="2020" name="Nature">
        <title>Giant virus diversity and host interactions through global metagenomics.</title>
        <authorList>
            <person name="Schulz F."/>
            <person name="Roux S."/>
            <person name="Paez-Espino D."/>
            <person name="Jungbluth S."/>
            <person name="Walsh D.A."/>
            <person name="Denef V.J."/>
            <person name="McMahon K.D."/>
            <person name="Konstantinidis K.T."/>
            <person name="Eloe-Fadrosh E.A."/>
            <person name="Kyrpides N.C."/>
            <person name="Woyke T."/>
        </authorList>
    </citation>
    <scope>NUCLEOTIDE SEQUENCE</scope>
    <source>
        <strain evidence="2">GVMAG-M-3300023184-105</strain>
    </source>
</reference>
<feature type="transmembrane region" description="Helical" evidence="1">
    <location>
        <begin position="70"/>
        <end position="90"/>
    </location>
</feature>
<accession>A0A6C0HHB5</accession>
<name>A0A6C0HHB5_9ZZZZ</name>
<organism evidence="2">
    <name type="scientific">viral metagenome</name>
    <dbReference type="NCBI Taxonomy" id="1070528"/>
    <lineage>
        <taxon>unclassified sequences</taxon>
        <taxon>metagenomes</taxon>
        <taxon>organismal metagenomes</taxon>
    </lineage>
</organism>
<evidence type="ECO:0000313" key="2">
    <source>
        <dbReference type="EMBL" id="QHT80021.1"/>
    </source>
</evidence>
<keyword evidence="1" id="KW-0472">Membrane</keyword>
<feature type="transmembrane region" description="Helical" evidence="1">
    <location>
        <begin position="6"/>
        <end position="26"/>
    </location>
</feature>
<sequence length="105" mass="12356">MDTYKINMFVIMMLMYMVPGNLEHLIEVSSSYGNMGLTGVYTDIYIKRNILYSSPILLVISYYYGYTILGLFICMSLFLSFFVSFICTCYRWKDIVIYNHVLRSD</sequence>
<protein>
    <submittedName>
        <fullName evidence="2">Uncharacterized protein</fullName>
    </submittedName>
</protein>
<keyword evidence="1" id="KW-0812">Transmembrane</keyword>